<dbReference type="STRING" id="1123501.Wenmar_02805"/>
<sequence length="149" mass="16766">MSSVRDQLFLDVQGFLTEIMHVVDRRDRAGYLDLIALPYVIITATDTRIFIDEDDMADHFTLFLAGLDTLGFEGVRHSLIRADALGRDLVSGIYETQLLGGTRVVAAPYRSTITIRRQTDRWRAVANAHTIGHADWIDRLGADDALHKK</sequence>
<protein>
    <recommendedName>
        <fullName evidence="3">SnoaL-like domain-containing protein</fullName>
    </recommendedName>
</protein>
<gene>
    <name evidence="1" type="ORF">Wenmar_02805</name>
</gene>
<name>A0A0D0Q1U6_9RHOB</name>
<evidence type="ECO:0008006" key="3">
    <source>
        <dbReference type="Google" id="ProtNLM"/>
    </source>
</evidence>
<dbReference type="Proteomes" id="UP000035100">
    <property type="component" value="Unassembled WGS sequence"/>
</dbReference>
<comment type="caution">
    <text evidence="1">The sequence shown here is derived from an EMBL/GenBank/DDBJ whole genome shotgun (WGS) entry which is preliminary data.</text>
</comment>
<dbReference type="AlphaFoldDB" id="A0A0D0Q1U6"/>
<organism evidence="1 2">
    <name type="scientific">Wenxinia marina DSM 24838</name>
    <dbReference type="NCBI Taxonomy" id="1123501"/>
    <lineage>
        <taxon>Bacteria</taxon>
        <taxon>Pseudomonadati</taxon>
        <taxon>Pseudomonadota</taxon>
        <taxon>Alphaproteobacteria</taxon>
        <taxon>Rhodobacterales</taxon>
        <taxon>Roseobacteraceae</taxon>
        <taxon>Wenxinia</taxon>
    </lineage>
</organism>
<evidence type="ECO:0000313" key="2">
    <source>
        <dbReference type="Proteomes" id="UP000035100"/>
    </source>
</evidence>
<accession>A0A0D0Q1U6</accession>
<proteinExistence type="predicted"/>
<reference evidence="1 2" key="1">
    <citation type="submission" date="2013-01" db="EMBL/GenBank/DDBJ databases">
        <authorList>
            <person name="Fiebig A."/>
            <person name="Goeker M."/>
            <person name="Klenk H.-P.P."/>
        </authorList>
    </citation>
    <scope>NUCLEOTIDE SEQUENCE [LARGE SCALE GENOMIC DNA]</scope>
    <source>
        <strain evidence="1 2">DSM 24838</strain>
    </source>
</reference>
<dbReference type="RefSeq" id="WP_018303960.1">
    <property type="nucleotide sequence ID" value="NZ_KB902310.1"/>
</dbReference>
<dbReference type="OrthoDB" id="7863036at2"/>
<evidence type="ECO:0000313" key="1">
    <source>
        <dbReference type="EMBL" id="KIQ68534.1"/>
    </source>
</evidence>
<keyword evidence="2" id="KW-1185">Reference proteome</keyword>
<dbReference type="EMBL" id="AONG01000013">
    <property type="protein sequence ID" value="KIQ68534.1"/>
    <property type="molecule type" value="Genomic_DNA"/>
</dbReference>